<comment type="caution">
    <text evidence="1">The sequence shown here is derived from an EMBL/GenBank/DDBJ whole genome shotgun (WGS) entry which is preliminary data.</text>
</comment>
<reference evidence="1" key="1">
    <citation type="submission" date="2023-07" db="EMBL/GenBank/DDBJ databases">
        <title>Black Yeasts Isolated from many extreme environments.</title>
        <authorList>
            <person name="Coleine C."/>
            <person name="Stajich J.E."/>
            <person name="Selbmann L."/>
        </authorList>
    </citation>
    <scope>NUCLEOTIDE SEQUENCE</scope>
    <source>
        <strain evidence="1">CCFEE 5714</strain>
    </source>
</reference>
<evidence type="ECO:0000313" key="2">
    <source>
        <dbReference type="Proteomes" id="UP001281147"/>
    </source>
</evidence>
<keyword evidence="2" id="KW-1185">Reference proteome</keyword>
<accession>A0ACC3NW83</accession>
<name>A0ACC3NW83_9PEZI</name>
<evidence type="ECO:0000313" key="1">
    <source>
        <dbReference type="EMBL" id="KAK3724382.1"/>
    </source>
</evidence>
<organism evidence="1 2">
    <name type="scientific">Vermiconidia calcicola</name>
    <dbReference type="NCBI Taxonomy" id="1690605"/>
    <lineage>
        <taxon>Eukaryota</taxon>
        <taxon>Fungi</taxon>
        <taxon>Dikarya</taxon>
        <taxon>Ascomycota</taxon>
        <taxon>Pezizomycotina</taxon>
        <taxon>Dothideomycetes</taxon>
        <taxon>Dothideomycetidae</taxon>
        <taxon>Mycosphaerellales</taxon>
        <taxon>Extremaceae</taxon>
        <taxon>Vermiconidia</taxon>
    </lineage>
</organism>
<dbReference type="Proteomes" id="UP001281147">
    <property type="component" value="Unassembled WGS sequence"/>
</dbReference>
<proteinExistence type="predicted"/>
<sequence length="418" mass="45766">MFSLADKDATAQTINGVTWTVPQGVLITGLDNAESSYETWTDGSKAASDFKINTSLAAKYWAVSVDASVSYSVDRSLTLSKQYAFFSFNQDVLLVQLPNWSKHIDSDSISAQASMLEPWDPKTPDTVQDYKNYLDEFGTHIITGMKYGGRLQITAWAENSDSSTTQNFAADVDAKYEGIQSNGQFDISISDSGQYKAFSASATNICSCKGGDPTLSAKLSNPAHHASAVDPWDLYQQWILTSRTNPEVMSLALTPIWEIVGFVDRKVAKDVYHAYTYLTVTKPPVCITHCTLVVESDWGEIALQTPSATLAPDPKNAVDPMYKDNLQTSTTKWQFGKEYSHDYKRAVVIPFIVENDGSPIILELSHGSLAGDGSSDGKVTVNVDTGPNTNAYVNDTKPDNVWNSKIFMRVPVNPVPSA</sequence>
<gene>
    <name evidence="1" type="ORF">LTR37_001006</name>
</gene>
<dbReference type="EMBL" id="JAUTXU010000005">
    <property type="protein sequence ID" value="KAK3724382.1"/>
    <property type="molecule type" value="Genomic_DNA"/>
</dbReference>
<protein>
    <submittedName>
        <fullName evidence="1">Uncharacterized protein</fullName>
    </submittedName>
</protein>